<gene>
    <name evidence="2" type="ORF">Sdagh_04160</name>
</gene>
<evidence type="ECO:0000313" key="3">
    <source>
        <dbReference type="Proteomes" id="UP001052655"/>
    </source>
</evidence>
<name>A0ABQ3PUH9_9ACTN</name>
<dbReference type="Pfam" id="PF06527">
    <property type="entry name" value="TniQ"/>
    <property type="match status" value="1"/>
</dbReference>
<reference evidence="2" key="1">
    <citation type="submission" date="2024-05" db="EMBL/GenBank/DDBJ databases">
        <title>Whole genome shotgun sequence of Streptomyces daghestanicus NBRC 12762.</title>
        <authorList>
            <person name="Komaki H."/>
            <person name="Tamura T."/>
        </authorList>
    </citation>
    <scope>NUCLEOTIDE SEQUENCE</scope>
    <source>
        <strain evidence="2">NBRC 12762</strain>
    </source>
</reference>
<accession>A0ABQ3PUH9</accession>
<evidence type="ECO:0000259" key="1">
    <source>
        <dbReference type="Pfam" id="PF06527"/>
    </source>
</evidence>
<proteinExistence type="predicted"/>
<dbReference type="Proteomes" id="UP001052655">
    <property type="component" value="Unassembled WGS sequence"/>
</dbReference>
<sequence length="173" mass="18776">MPAAQAPLPRSLDPLPGESLPGFLLRLTHRLDLTPYQLARRVTLISPDDPHARASAAHLLTMQSARLQAFADVTRMTPADADALTLRSYADRYPALARALVRPGSIPRPRRLSQPWLLADPGANPAVRLNHQDWTLRNSGQLNPPTSSLYLSATCAEGSTDLASATLRCDQLG</sequence>
<keyword evidence="3" id="KW-1185">Reference proteome</keyword>
<dbReference type="InterPro" id="IPR009492">
    <property type="entry name" value="TniQ"/>
</dbReference>
<organism evidence="2 3">
    <name type="scientific">Streptomyces daghestanicus</name>
    <dbReference type="NCBI Taxonomy" id="66885"/>
    <lineage>
        <taxon>Bacteria</taxon>
        <taxon>Bacillati</taxon>
        <taxon>Actinomycetota</taxon>
        <taxon>Actinomycetes</taxon>
        <taxon>Kitasatosporales</taxon>
        <taxon>Streptomycetaceae</taxon>
        <taxon>Streptomyces</taxon>
    </lineage>
</organism>
<comment type="caution">
    <text evidence="2">The sequence shown here is derived from an EMBL/GenBank/DDBJ whole genome shotgun (WGS) entry which is preliminary data.</text>
</comment>
<dbReference type="EMBL" id="BNDX01000002">
    <property type="protein sequence ID" value="GHI28686.1"/>
    <property type="molecule type" value="Genomic_DNA"/>
</dbReference>
<protein>
    <recommendedName>
        <fullName evidence="1">TniQ domain-containing protein</fullName>
    </recommendedName>
</protein>
<feature type="domain" description="TniQ" evidence="1">
    <location>
        <begin position="9"/>
        <end position="104"/>
    </location>
</feature>
<dbReference type="RefSeq" id="WP_190077570.1">
    <property type="nucleotide sequence ID" value="NZ_BMTC01000014.1"/>
</dbReference>
<evidence type="ECO:0000313" key="2">
    <source>
        <dbReference type="EMBL" id="GHI28686.1"/>
    </source>
</evidence>